<dbReference type="KEGG" id="cle:Clole_4231"/>
<evidence type="ECO:0000313" key="2">
    <source>
        <dbReference type="EMBL" id="ADZ85903.1"/>
    </source>
</evidence>
<protein>
    <submittedName>
        <fullName evidence="2">Uncharacterized protein</fullName>
    </submittedName>
</protein>
<feature type="transmembrane region" description="Helical" evidence="1">
    <location>
        <begin position="78"/>
        <end position="95"/>
    </location>
</feature>
<gene>
    <name evidence="2" type="ordered locus">Clole_4231</name>
</gene>
<organism evidence="2 3">
    <name type="scientific">Cellulosilyticum lentocellum (strain ATCC 49066 / DSM 5427 / NCIMB 11756 / RHM5)</name>
    <name type="common">Clostridium lentocellum</name>
    <dbReference type="NCBI Taxonomy" id="642492"/>
    <lineage>
        <taxon>Bacteria</taxon>
        <taxon>Bacillati</taxon>
        <taxon>Bacillota</taxon>
        <taxon>Clostridia</taxon>
        <taxon>Lachnospirales</taxon>
        <taxon>Cellulosilyticaceae</taxon>
        <taxon>Cellulosilyticum</taxon>
    </lineage>
</organism>
<dbReference type="HOGENOM" id="CLU_2328639_0_0_9"/>
<keyword evidence="1" id="KW-0472">Membrane</keyword>
<keyword evidence="1" id="KW-0812">Transmembrane</keyword>
<feature type="transmembrane region" description="Helical" evidence="1">
    <location>
        <begin position="12"/>
        <end position="30"/>
    </location>
</feature>
<proteinExistence type="predicted"/>
<dbReference type="EMBL" id="CP002582">
    <property type="protein sequence ID" value="ADZ85903.1"/>
    <property type="molecule type" value="Genomic_DNA"/>
</dbReference>
<accession>F2JMY8</accession>
<dbReference type="Proteomes" id="UP000008467">
    <property type="component" value="Chromosome"/>
</dbReference>
<reference evidence="2 3" key="1">
    <citation type="journal article" date="2011" name="J. Bacteriol.">
        <title>Complete genome sequence of the cellulose-degrading bacterium Cellulosilyticum lentocellum.</title>
        <authorList>
            <consortium name="US DOE Joint Genome Institute"/>
            <person name="Miller D.A."/>
            <person name="Suen G."/>
            <person name="Bruce D."/>
            <person name="Copeland A."/>
            <person name="Cheng J.F."/>
            <person name="Detter C."/>
            <person name="Goodwin L.A."/>
            <person name="Han C.S."/>
            <person name="Hauser L.J."/>
            <person name="Land M.L."/>
            <person name="Lapidus A."/>
            <person name="Lucas S."/>
            <person name="Meincke L."/>
            <person name="Pitluck S."/>
            <person name="Tapia R."/>
            <person name="Teshima H."/>
            <person name="Woyke T."/>
            <person name="Fox B.G."/>
            <person name="Angert E.R."/>
            <person name="Currie C.R."/>
        </authorList>
    </citation>
    <scope>NUCLEOTIDE SEQUENCE [LARGE SCALE GENOMIC DNA]</scope>
    <source>
        <strain evidence="3">ATCC 49066 / DSM 5427 / NCIMB 11756 / RHM5</strain>
    </source>
</reference>
<dbReference type="AlphaFoldDB" id="F2JMY8"/>
<sequence length="98" mass="11196">MSKCKVLRTIELILQVVTIISSILAIVSIVKNYKYKSKLREKAQVYLDEELGEFQDVERKVSVFSPEVKEQEGKIKKLLLVASASLISLFVIQVLKRD</sequence>
<name>F2JMY8_CELLD</name>
<keyword evidence="1" id="KW-1133">Transmembrane helix</keyword>
<evidence type="ECO:0000313" key="3">
    <source>
        <dbReference type="Proteomes" id="UP000008467"/>
    </source>
</evidence>
<dbReference type="STRING" id="642492.Clole_4231"/>
<dbReference type="RefSeq" id="WP_013659174.1">
    <property type="nucleotide sequence ID" value="NC_015275.1"/>
</dbReference>
<keyword evidence="3" id="KW-1185">Reference proteome</keyword>
<evidence type="ECO:0000256" key="1">
    <source>
        <dbReference type="SAM" id="Phobius"/>
    </source>
</evidence>